<sequence>MQVYWNGSLVDESAVRISFDDRGFLFGDGVYEVVRVYHHQFFEWSRHMARLERSLRGIALPGVDLAAITQGADRLLEQFPEADGALYLEITRGAYPRAHAFPPDGTKPTVLMWIRPVPARNMDAWHDGVSVMTTYDDRWAKVWIKTIGLLPNVLAKEQAHRQGLFDAIFVRDGMVTEATSSNVFIAQNGQLMTAPVTNYILPGITREVLLEEAQRLQLPVVQQPFSVEALKAADEVFLTGTTTEVLPVTKVDGHLIGTGHAGPIARMLLDALWSRAGVVS</sequence>
<evidence type="ECO:0000256" key="2">
    <source>
        <dbReference type="ARBA" id="ARBA00009320"/>
    </source>
</evidence>
<organism evidence="6 7">
    <name type="scientific">Sulfobacillus thermotolerans</name>
    <dbReference type="NCBI Taxonomy" id="338644"/>
    <lineage>
        <taxon>Bacteria</taxon>
        <taxon>Bacillati</taxon>
        <taxon>Bacillota</taxon>
        <taxon>Clostridia</taxon>
        <taxon>Eubacteriales</taxon>
        <taxon>Clostridiales Family XVII. Incertae Sedis</taxon>
        <taxon>Sulfobacillus</taxon>
    </lineage>
</organism>
<dbReference type="EMBL" id="CP019454">
    <property type="protein sequence ID" value="AUW94432.1"/>
    <property type="molecule type" value="Genomic_DNA"/>
</dbReference>
<dbReference type="PANTHER" id="PTHR42743">
    <property type="entry name" value="AMINO-ACID AMINOTRANSFERASE"/>
    <property type="match status" value="1"/>
</dbReference>
<evidence type="ECO:0000256" key="3">
    <source>
        <dbReference type="ARBA" id="ARBA00022898"/>
    </source>
</evidence>
<gene>
    <name evidence="6" type="ORF">BXT84_11175</name>
</gene>
<dbReference type="InterPro" id="IPR043132">
    <property type="entry name" value="BCAT-like_C"/>
</dbReference>
<dbReference type="Proteomes" id="UP000325292">
    <property type="component" value="Chromosome"/>
</dbReference>
<dbReference type="Gene3D" id="3.30.470.10">
    <property type="match status" value="1"/>
</dbReference>
<keyword evidence="3 5" id="KW-0663">Pyridoxal phosphate</keyword>
<keyword evidence="6" id="KW-0808">Transferase</keyword>
<dbReference type="PROSITE" id="PS00770">
    <property type="entry name" value="AA_TRANSFER_CLASS_4"/>
    <property type="match status" value="1"/>
</dbReference>
<dbReference type="Pfam" id="PF01063">
    <property type="entry name" value="Aminotran_4"/>
    <property type="match status" value="1"/>
</dbReference>
<comment type="cofactor">
    <cofactor evidence="1 5">
        <name>pyridoxal 5'-phosphate</name>
        <dbReference type="ChEBI" id="CHEBI:597326"/>
    </cofactor>
</comment>
<proteinExistence type="inferred from homology"/>
<reference evidence="6 7" key="1">
    <citation type="journal article" date="2019" name="Sci. Rep.">
        <title>Sulfobacillus thermotolerans: new insights into resistance and metabolic capacities of acidophilic chemolithotrophs.</title>
        <authorList>
            <person name="Panyushkina A.E."/>
            <person name="Babenko V.V."/>
            <person name="Nikitina A.S."/>
            <person name="Selezneva O.V."/>
            <person name="Tsaplina I.A."/>
            <person name="Letarova M.A."/>
            <person name="Kostryukova E.S."/>
            <person name="Letarov A.V."/>
        </authorList>
    </citation>
    <scope>NUCLEOTIDE SEQUENCE [LARGE SCALE GENOMIC DNA]</scope>
    <source>
        <strain evidence="6 7">Kr1</strain>
    </source>
</reference>
<evidence type="ECO:0000313" key="6">
    <source>
        <dbReference type="EMBL" id="AUW94432.1"/>
    </source>
</evidence>
<dbReference type="Gene3D" id="3.20.10.10">
    <property type="entry name" value="D-amino Acid Aminotransferase, subunit A, domain 2"/>
    <property type="match status" value="1"/>
</dbReference>
<dbReference type="InterPro" id="IPR001544">
    <property type="entry name" value="Aminotrans_IV"/>
</dbReference>
<comment type="similarity">
    <text evidence="2 4">Belongs to the class-IV pyridoxal-phosphate-dependent aminotransferase family.</text>
</comment>
<evidence type="ECO:0000256" key="4">
    <source>
        <dbReference type="RuleBase" id="RU004106"/>
    </source>
</evidence>
<dbReference type="InterPro" id="IPR050571">
    <property type="entry name" value="Class-IV_PLP-Dep_Aminotrnsfr"/>
</dbReference>
<keyword evidence="6" id="KW-0032">Aminotransferase</keyword>
<dbReference type="PANTHER" id="PTHR42743:SF10">
    <property type="entry name" value="D-ALANINE AMINOTRANSFERASE"/>
    <property type="match status" value="1"/>
</dbReference>
<evidence type="ECO:0000256" key="1">
    <source>
        <dbReference type="ARBA" id="ARBA00001933"/>
    </source>
</evidence>
<name>A0ABM6RSM9_9FIRM</name>
<dbReference type="InterPro" id="IPR018300">
    <property type="entry name" value="Aminotrans_IV_CS"/>
</dbReference>
<protein>
    <submittedName>
        <fullName evidence="6">Amino acid aminotransferase</fullName>
    </submittedName>
</protein>
<evidence type="ECO:0000256" key="5">
    <source>
        <dbReference type="RuleBase" id="RU004516"/>
    </source>
</evidence>
<dbReference type="InterPro" id="IPR043131">
    <property type="entry name" value="BCAT-like_N"/>
</dbReference>
<accession>A0ABM6RSM9</accession>
<dbReference type="GO" id="GO:0008483">
    <property type="term" value="F:transaminase activity"/>
    <property type="evidence" value="ECO:0007669"/>
    <property type="project" value="UniProtKB-KW"/>
</dbReference>
<keyword evidence="7" id="KW-1185">Reference proteome</keyword>
<dbReference type="InterPro" id="IPR036038">
    <property type="entry name" value="Aminotransferase-like"/>
</dbReference>
<dbReference type="SUPFAM" id="SSF56752">
    <property type="entry name" value="D-aminoacid aminotransferase-like PLP-dependent enzymes"/>
    <property type="match status" value="1"/>
</dbReference>
<evidence type="ECO:0000313" key="7">
    <source>
        <dbReference type="Proteomes" id="UP000325292"/>
    </source>
</evidence>